<comment type="caution">
    <text evidence="2">The sequence shown here is derived from an EMBL/GenBank/DDBJ whole genome shotgun (WGS) entry which is preliminary data.</text>
</comment>
<dbReference type="RefSeq" id="WP_227805522.1">
    <property type="nucleotide sequence ID" value="NZ_BBNU01000003.1"/>
</dbReference>
<dbReference type="AlphaFoldDB" id="A0A090WSN0"/>
<dbReference type="Gene3D" id="2.140.10.30">
    <property type="entry name" value="Dipeptidylpeptidase IV, N-terminal domain"/>
    <property type="match status" value="1"/>
</dbReference>
<keyword evidence="1" id="KW-0732">Signal</keyword>
<protein>
    <submittedName>
        <fullName evidence="2">Dipeptidyl peptidase IV</fullName>
    </submittedName>
</protein>
<evidence type="ECO:0000313" key="2">
    <source>
        <dbReference type="EMBL" id="GAL78384.1"/>
    </source>
</evidence>
<dbReference type="STRING" id="221126.SAMN04489722_103292"/>
<accession>A0A090WSN0</accession>
<reference evidence="2 3" key="1">
    <citation type="journal article" date="2014" name="Genome Announc.">
        <title>Draft Genome Sequences of Marine Flavobacterium Algibacter lectus Strains SS8 and NR4.</title>
        <authorList>
            <person name="Takatani N."/>
            <person name="Nakanishi M."/>
            <person name="Meirelles P."/>
            <person name="Mino S."/>
            <person name="Suda W."/>
            <person name="Oshima K."/>
            <person name="Hattori M."/>
            <person name="Ohkuma M."/>
            <person name="Hosokawa M."/>
            <person name="Miyashita K."/>
            <person name="Thompson F.L."/>
            <person name="Niwa A."/>
            <person name="Sawabe T."/>
            <person name="Sawabe T."/>
        </authorList>
    </citation>
    <scope>NUCLEOTIDE SEQUENCE [LARGE SCALE GENOMIC DNA]</scope>
    <source>
        <strain evidence="3">JCM19274</strain>
    </source>
</reference>
<evidence type="ECO:0000313" key="3">
    <source>
        <dbReference type="Proteomes" id="UP000029643"/>
    </source>
</evidence>
<dbReference type="Proteomes" id="UP000029643">
    <property type="component" value="Unassembled WGS sequence"/>
</dbReference>
<feature type="chain" id="PRO_5001866302" evidence="1">
    <location>
        <begin position="19"/>
        <end position="394"/>
    </location>
</feature>
<feature type="signal peptide" evidence="1">
    <location>
        <begin position="1"/>
        <end position="18"/>
    </location>
</feature>
<evidence type="ECO:0000256" key="1">
    <source>
        <dbReference type="SAM" id="SignalP"/>
    </source>
</evidence>
<organism evidence="2 3">
    <name type="scientific">Algibacter lectus</name>
    <dbReference type="NCBI Taxonomy" id="221126"/>
    <lineage>
        <taxon>Bacteria</taxon>
        <taxon>Pseudomonadati</taxon>
        <taxon>Bacteroidota</taxon>
        <taxon>Flavobacteriia</taxon>
        <taxon>Flavobacteriales</taxon>
        <taxon>Flavobacteriaceae</taxon>
        <taxon>Algibacter</taxon>
    </lineage>
</organism>
<name>A0A090WSN0_9FLAO</name>
<sequence length="394" mass="45024">MKPFIALLSLAFTTFTFGQVNNDSALSIDEIMQGDDFVGYLPTRVSWADNSKSIYFSWNPDNDTIPSTYQVDIKSRKISKSSFEALKQKSNLGEYSKNGQWMVYQKDGDLFLMNTNNYSKKQITNTIDRESNPVFSGDEKSIIYKRDSNLFQWHVSNGTVTQLTNFKTGSEKEEPKLSVKEQWLEDDQLQYFNILEKRKNETDARTYRNEQLVSNHPKPIFLEDKNLVDFDISADLNFVIYSLSIPQKHKNTNVPSYVTESGYTENLSARPKVGVTPNSYESWILNIKTGETYQIKTNELSGIKDKPKYLKEYAENSSEYKDTFDDPRGVEIGRPVFSGNGKALVNITSQDNKDRWIILVNLEDGSLKQIDKQHDDAWIGGPGVGWFSRAEMGG</sequence>
<dbReference type="SUPFAM" id="SSF82171">
    <property type="entry name" value="DPP6 N-terminal domain-like"/>
    <property type="match status" value="1"/>
</dbReference>
<dbReference type="EMBL" id="BBNU01000003">
    <property type="protein sequence ID" value="GAL78384.1"/>
    <property type="molecule type" value="Genomic_DNA"/>
</dbReference>
<proteinExistence type="predicted"/>
<gene>
    <name evidence="2" type="ORF">JCM19274_848</name>
</gene>